<proteinExistence type="predicted"/>
<dbReference type="RefSeq" id="WP_154344746.1">
    <property type="nucleotide sequence ID" value="NZ_WKJD01000004.1"/>
</dbReference>
<protein>
    <submittedName>
        <fullName evidence="2">Uncharacterized protein</fullName>
    </submittedName>
</protein>
<evidence type="ECO:0000313" key="2">
    <source>
        <dbReference type="EMBL" id="MRX42346.1"/>
    </source>
</evidence>
<organism evidence="2 3">
    <name type="scientific">Agromyces kandeliae</name>
    <dbReference type="NCBI Taxonomy" id="2666141"/>
    <lineage>
        <taxon>Bacteria</taxon>
        <taxon>Bacillati</taxon>
        <taxon>Actinomycetota</taxon>
        <taxon>Actinomycetes</taxon>
        <taxon>Micrococcales</taxon>
        <taxon>Microbacteriaceae</taxon>
        <taxon>Agromyces</taxon>
    </lineage>
</organism>
<dbReference type="Proteomes" id="UP000476511">
    <property type="component" value="Unassembled WGS sequence"/>
</dbReference>
<reference evidence="2 3" key="1">
    <citation type="submission" date="2019-11" db="EMBL/GenBank/DDBJ databases">
        <title>Agromyces kandeliae sp. nov., isolated from mangrove soil.</title>
        <authorList>
            <person name="Wang R."/>
        </authorList>
    </citation>
    <scope>NUCLEOTIDE SEQUENCE [LARGE SCALE GENOMIC DNA]</scope>
    <source>
        <strain evidence="2 3">Q22</strain>
    </source>
</reference>
<accession>A0A6L5QX28</accession>
<evidence type="ECO:0000313" key="3">
    <source>
        <dbReference type="Proteomes" id="UP000476511"/>
    </source>
</evidence>
<comment type="caution">
    <text evidence="2">The sequence shown here is derived from an EMBL/GenBank/DDBJ whole genome shotgun (WGS) entry which is preliminary data.</text>
</comment>
<dbReference type="AlphaFoldDB" id="A0A6L5QX28"/>
<keyword evidence="3" id="KW-1185">Reference proteome</keyword>
<name>A0A6L5QX28_9MICO</name>
<evidence type="ECO:0000256" key="1">
    <source>
        <dbReference type="SAM" id="MobiDB-lite"/>
    </source>
</evidence>
<feature type="region of interest" description="Disordered" evidence="1">
    <location>
        <begin position="91"/>
        <end position="114"/>
    </location>
</feature>
<sequence length="114" mass="11969">MTDSTYPPLWTQGAIDLYEEAIEERPDLKGLAHAALVQVCDLVAVADRGDAIALADGFVATGSAGQPIAHPSLVEARLARSSALTILARLVPPSGPNRQQREARSRRGRIGGGA</sequence>
<dbReference type="EMBL" id="WKJD01000004">
    <property type="protein sequence ID" value="MRX42346.1"/>
    <property type="molecule type" value="Genomic_DNA"/>
</dbReference>
<gene>
    <name evidence="2" type="ORF">GJR97_01250</name>
</gene>